<dbReference type="AlphaFoldDB" id="A0A9R0B7M4"/>
<reference evidence="1" key="1">
    <citation type="submission" date="2025-08" db="UniProtKB">
        <authorList>
            <consortium name="RefSeq"/>
        </authorList>
    </citation>
    <scope>IDENTIFICATION</scope>
    <source>
        <tissue evidence="1">Muscle</tissue>
    </source>
</reference>
<dbReference type="KEGG" id="ccar:109099772"/>
<dbReference type="OrthoDB" id="21380at2759"/>
<proteinExistence type="predicted"/>
<dbReference type="GO" id="GO:1901987">
    <property type="term" value="P:regulation of cell cycle phase transition"/>
    <property type="evidence" value="ECO:0007669"/>
    <property type="project" value="TreeGrafter"/>
</dbReference>
<accession>A0A9R0B7M4</accession>
<evidence type="ECO:0000313" key="1">
    <source>
        <dbReference type="RefSeq" id="XP_042623316.1"/>
    </source>
</evidence>
<dbReference type="GeneID" id="109099772"/>
<dbReference type="GO" id="GO:0010571">
    <property type="term" value="P:positive regulation of nuclear cell cycle DNA replication"/>
    <property type="evidence" value="ECO:0007669"/>
    <property type="project" value="TreeGrafter"/>
</dbReference>
<dbReference type="CTD" id="80174"/>
<gene>
    <name evidence="1" type="primary">dbf4b</name>
</gene>
<sequence>MYCRGKQSGTPRTLEKYQSSVLANACLWGVKVYNVDEFLKFINHLNQKMRTAKKKRSKLTAPHVRAGVLRGPYLKVEDSSR</sequence>
<dbReference type="Proteomes" id="UP001155660">
    <property type="component" value="Chromosome A12"/>
</dbReference>
<dbReference type="InterPro" id="IPR051590">
    <property type="entry name" value="Replication_Regulatory_Kinase"/>
</dbReference>
<dbReference type="GO" id="GO:0043539">
    <property type="term" value="F:protein serine/threonine kinase activator activity"/>
    <property type="evidence" value="ECO:0007669"/>
    <property type="project" value="TreeGrafter"/>
</dbReference>
<organism evidence="1">
    <name type="scientific">Cyprinus carpio</name>
    <name type="common">Common carp</name>
    <dbReference type="NCBI Taxonomy" id="7962"/>
    <lineage>
        <taxon>Eukaryota</taxon>
        <taxon>Metazoa</taxon>
        <taxon>Chordata</taxon>
        <taxon>Craniata</taxon>
        <taxon>Vertebrata</taxon>
        <taxon>Euteleostomi</taxon>
        <taxon>Actinopterygii</taxon>
        <taxon>Neopterygii</taxon>
        <taxon>Teleostei</taxon>
        <taxon>Ostariophysi</taxon>
        <taxon>Cypriniformes</taxon>
        <taxon>Cyprinidae</taxon>
        <taxon>Cyprininae</taxon>
        <taxon>Cyprinus</taxon>
    </lineage>
</organism>
<dbReference type="GO" id="GO:0031431">
    <property type="term" value="C:Dbf4-dependent protein kinase complex"/>
    <property type="evidence" value="ECO:0007669"/>
    <property type="project" value="TreeGrafter"/>
</dbReference>
<name>A0A9R0B7M4_CYPCA</name>
<dbReference type="RefSeq" id="XP_042623316.1">
    <property type="nucleotide sequence ID" value="XM_042767382.1"/>
</dbReference>
<protein>
    <submittedName>
        <fullName evidence="1">Protein DBF4 homolog A</fullName>
    </submittedName>
</protein>
<dbReference type="PANTHER" id="PTHR15375">
    <property type="entry name" value="ACTIVATOR OF S-PHASE KINASE-RELATED"/>
    <property type="match status" value="1"/>
</dbReference>
<dbReference type="PANTHER" id="PTHR15375:SF24">
    <property type="entry name" value="PROTEIN DBF4 HOMOLOG B"/>
    <property type="match status" value="1"/>
</dbReference>